<dbReference type="Proteomes" id="UP000250557">
    <property type="component" value="Chromosome"/>
</dbReference>
<accession>A0AAE6MJ09</accession>
<dbReference type="EMBL" id="CP043451">
    <property type="protein sequence ID" value="QEM04744.1"/>
    <property type="molecule type" value="Genomic_DNA"/>
</dbReference>
<protein>
    <submittedName>
        <fullName evidence="3">SWIM zinc finger family protein</fullName>
    </submittedName>
</protein>
<sequence>MQLTEDQIYTLAPDEASKKAGRDLANPIKWVSKGISEEALWGECQGSGSKPYQTQVDLGAIAFKCSCPSRKFPCKHGLGLMLLCARQPGLFAKSTMPAWVSDWINKRAEKEEKKVEKAAEKPVDENAQAKRVQARKQKVSAGIAELMVWIKDIVRGGILTVPEKTPAYWDNMARRMVDAQASGLAGMVRNLGATNFWNDGWQSGFIDKLLQLYLVAAGYNNIQNIDPDLQQDLCTVIGFTTNQEELRAQTGVRDTWLVIGKESHDEQQLTIEQNWLYGLKTNSYALVLQFTVKGQFPPLNFSPGMYLDATLVYFPSALPYRAIVKDYNIIRQIDNVNIKTFTGWQQVAGYETILNSRLPFRNEMPVVIASLTPVVYQKQWWLQDSEGCLCKISASYTNIWQLIAISGGDPVNMAVIGRENEYRPIGVWHQNNYKSI</sequence>
<reference evidence="4 6" key="2">
    <citation type="submission" date="2021-03" db="EMBL/GenBank/DDBJ databases">
        <title>Mucilaginibacter strains isolated from gold and copper mining confer multi heavy-metal resistance.</title>
        <authorList>
            <person name="Li Y."/>
        </authorList>
    </citation>
    <scope>NUCLEOTIDE SEQUENCE [LARGE SCALE GENOMIC DNA]</scope>
    <source>
        <strain evidence="4 6">P2-4</strain>
    </source>
</reference>
<keyword evidence="6" id="KW-1185">Reference proteome</keyword>
<keyword evidence="1" id="KW-0479">Metal-binding</keyword>
<dbReference type="Pfam" id="PF04434">
    <property type="entry name" value="SWIM"/>
    <property type="match status" value="1"/>
</dbReference>
<dbReference type="PROSITE" id="PS50966">
    <property type="entry name" value="ZF_SWIM"/>
    <property type="match status" value="1"/>
</dbReference>
<dbReference type="EMBL" id="CP071880">
    <property type="protein sequence ID" value="QTE52745.1"/>
    <property type="molecule type" value="Genomic_DNA"/>
</dbReference>
<dbReference type="InterPro" id="IPR007527">
    <property type="entry name" value="Znf_SWIM"/>
</dbReference>
<keyword evidence="1" id="KW-0862">Zinc</keyword>
<evidence type="ECO:0000256" key="1">
    <source>
        <dbReference type="PROSITE-ProRule" id="PRU00325"/>
    </source>
</evidence>
<feature type="domain" description="SWIM-type" evidence="2">
    <location>
        <begin position="52"/>
        <end position="85"/>
    </location>
</feature>
<evidence type="ECO:0000313" key="6">
    <source>
        <dbReference type="Proteomes" id="UP000663940"/>
    </source>
</evidence>
<name>A0AAE6MJ09_9SPHI</name>
<evidence type="ECO:0000313" key="4">
    <source>
        <dbReference type="EMBL" id="QTE52745.1"/>
    </source>
</evidence>
<evidence type="ECO:0000313" key="5">
    <source>
        <dbReference type="Proteomes" id="UP000250557"/>
    </source>
</evidence>
<dbReference type="GO" id="GO:0008270">
    <property type="term" value="F:zinc ion binding"/>
    <property type="evidence" value="ECO:0007669"/>
    <property type="project" value="UniProtKB-KW"/>
</dbReference>
<keyword evidence="1" id="KW-0863">Zinc-finger</keyword>
<reference evidence="3 5" key="1">
    <citation type="submission" date="2019-08" db="EMBL/GenBank/DDBJ databases">
        <title>Comparative genome analysis confer to the adaptation heavy metal polluted environment.</title>
        <authorList>
            <person name="Li Y."/>
        </authorList>
    </citation>
    <scope>NUCLEOTIDE SEQUENCE [LARGE SCALE GENOMIC DNA]</scope>
    <source>
        <strain evidence="3 5">P2</strain>
    </source>
</reference>
<gene>
    <name evidence="3" type="ORF">DIU31_014930</name>
    <name evidence="4" type="ORF">J3L21_12570</name>
</gene>
<organism evidence="3 5">
    <name type="scientific">Mucilaginibacter rubeus</name>
    <dbReference type="NCBI Taxonomy" id="2027860"/>
    <lineage>
        <taxon>Bacteria</taxon>
        <taxon>Pseudomonadati</taxon>
        <taxon>Bacteroidota</taxon>
        <taxon>Sphingobacteriia</taxon>
        <taxon>Sphingobacteriales</taxon>
        <taxon>Sphingobacteriaceae</taxon>
        <taxon>Mucilaginibacter</taxon>
    </lineage>
</organism>
<dbReference type="Proteomes" id="UP000663940">
    <property type="component" value="Chromosome"/>
</dbReference>
<evidence type="ECO:0000313" key="3">
    <source>
        <dbReference type="EMBL" id="QEM04744.1"/>
    </source>
</evidence>
<evidence type="ECO:0000259" key="2">
    <source>
        <dbReference type="PROSITE" id="PS50966"/>
    </source>
</evidence>
<proteinExistence type="predicted"/>
<dbReference type="AlphaFoldDB" id="A0AAE6MJ09"/>
<dbReference type="RefSeq" id="WP_112651957.1">
    <property type="nucleotide sequence ID" value="NZ_CP043451.1"/>
</dbReference>